<comment type="caution">
    <text evidence="7">The sequence shown here is derived from an EMBL/GenBank/DDBJ whole genome shotgun (WGS) entry which is preliminary data.</text>
</comment>
<evidence type="ECO:0000313" key="8">
    <source>
        <dbReference type="Proteomes" id="UP000460221"/>
    </source>
</evidence>
<keyword evidence="3" id="KW-0560">Oxidoreductase</keyword>
<dbReference type="RefSeq" id="WP_154767622.1">
    <property type="nucleotide sequence ID" value="NZ_WLYK01000001.1"/>
</dbReference>
<dbReference type="Proteomes" id="UP000460221">
    <property type="component" value="Unassembled WGS sequence"/>
</dbReference>
<dbReference type="GO" id="GO:0016491">
    <property type="term" value="F:oxidoreductase activity"/>
    <property type="evidence" value="ECO:0007669"/>
    <property type="project" value="UniProtKB-KW"/>
</dbReference>
<evidence type="ECO:0000256" key="3">
    <source>
        <dbReference type="ARBA" id="ARBA00023002"/>
    </source>
</evidence>
<dbReference type="InterPro" id="IPR006657">
    <property type="entry name" value="MoPterin_dinucl-bd_dom"/>
</dbReference>
<dbReference type="SUPFAM" id="SSF53706">
    <property type="entry name" value="Formate dehydrogenase/DMSO reductase, domains 1-3"/>
    <property type="match status" value="1"/>
</dbReference>
<dbReference type="AlphaFoldDB" id="A0A7K1FIG3"/>
<dbReference type="Gene3D" id="3.40.50.740">
    <property type="match status" value="1"/>
</dbReference>
<gene>
    <name evidence="7" type="ORF">GIS00_07935</name>
</gene>
<dbReference type="PROSITE" id="PS51669">
    <property type="entry name" value="4FE4S_MOW_BIS_MGD"/>
    <property type="match status" value="1"/>
</dbReference>
<dbReference type="InterPro" id="IPR050123">
    <property type="entry name" value="Prok_molybdopt-oxidoreductase"/>
</dbReference>
<dbReference type="GO" id="GO:0046872">
    <property type="term" value="F:metal ion binding"/>
    <property type="evidence" value="ECO:0007669"/>
    <property type="project" value="UniProtKB-KW"/>
</dbReference>
<dbReference type="InterPro" id="IPR006656">
    <property type="entry name" value="Mopterin_OxRdtase"/>
</dbReference>
<dbReference type="PANTHER" id="PTHR43105">
    <property type="entry name" value="RESPIRATORY NITRATE REDUCTASE"/>
    <property type="match status" value="1"/>
</dbReference>
<dbReference type="GO" id="GO:0043546">
    <property type="term" value="F:molybdopterin cofactor binding"/>
    <property type="evidence" value="ECO:0007669"/>
    <property type="project" value="InterPro"/>
</dbReference>
<dbReference type="GO" id="GO:0016020">
    <property type="term" value="C:membrane"/>
    <property type="evidence" value="ECO:0007669"/>
    <property type="project" value="TreeGrafter"/>
</dbReference>
<accession>A0A7K1FIG3</accession>
<feature type="domain" description="4Fe-4S Mo/W bis-MGD-type" evidence="6">
    <location>
        <begin position="13"/>
        <end position="69"/>
    </location>
</feature>
<protein>
    <submittedName>
        <fullName evidence="7">Molybdopterin-dependent oxidoreductase</fullName>
    </submittedName>
</protein>
<evidence type="ECO:0000313" key="7">
    <source>
        <dbReference type="EMBL" id="MTD13870.1"/>
    </source>
</evidence>
<dbReference type="Gene3D" id="2.40.40.20">
    <property type="match status" value="1"/>
</dbReference>
<sequence>MPVDQGTAPGYETAAGARICPLCEACCGLDASVQDGRLVKVVPRATDVFSHGYACPKGLALERIDGDPDRLTSPMVRIDGVLRPVGWDEAFAVIAERLPPLLAEDRNACAIYLGNPSGHNLDLGFYEAALVSAVRSRNLFSAATVDSMPRHLVNGMMYGTGFGVPVPDLERTSYLLVIGSNPMVSNGSLMSAPGIPGKLRDLKARGGRLAVVDPVRTRTAAMADRHLAIRPGADAHLLAAMITTLAGRGLIDTGTAGAHLEGLDELLAALAPFTPAAVAARCGLEPAAIEDLAIEFAAADGAAAHVRIGGSTQRFGATTNWLVDVLNIVTGNLDRPGGVMFAAAPGGAPNTRPADGRGWPHSRWTSRVRGFPERQGELPAACLAEEMEVPGPGQVRALISIAGNVARSLPHSARIEKALAGLDLLICLDGYLNETTRYADVILPPPRLVTRGHFDLTINQFATRNVARYSRPLSALRPGERSEREVLLRLASVARGDGDLPVEELDEAFARKAADRSDTLYGLEPGTAWAGIRHRRGAERLLELGLRTGPYGDLFGRRPGRLDLDAVENAPDGVDLGPLEPRLPEVLRTPSGRIELAPPDLVADLDRLEQDLAPEPPGTMLLIGRRQPRGMNSWLHNALPVNRNHPCTAQVSPASAQRLGAADGGLVRVASAVGEVEIPLEISDTVPDDLISIPHGWGHSADGTRQQIAVTTPGVNANLLNDDADLDPVSGTAVLTGQLVTVTAL</sequence>
<dbReference type="EMBL" id="WLYK01000001">
    <property type="protein sequence ID" value="MTD13870.1"/>
    <property type="molecule type" value="Genomic_DNA"/>
</dbReference>
<dbReference type="Gene3D" id="2.20.25.90">
    <property type="entry name" value="ADC-like domains"/>
    <property type="match status" value="1"/>
</dbReference>
<dbReference type="SMART" id="SM00926">
    <property type="entry name" value="Molybdop_Fe4S4"/>
    <property type="match status" value="1"/>
</dbReference>
<keyword evidence="1" id="KW-0004">4Fe-4S</keyword>
<evidence type="ECO:0000259" key="6">
    <source>
        <dbReference type="PROSITE" id="PS51669"/>
    </source>
</evidence>
<evidence type="ECO:0000256" key="4">
    <source>
        <dbReference type="ARBA" id="ARBA00023004"/>
    </source>
</evidence>
<dbReference type="InterPro" id="IPR006963">
    <property type="entry name" value="Mopterin_OxRdtase_4Fe-4S_dom"/>
</dbReference>
<evidence type="ECO:0000256" key="1">
    <source>
        <dbReference type="ARBA" id="ARBA00022485"/>
    </source>
</evidence>
<evidence type="ECO:0000256" key="2">
    <source>
        <dbReference type="ARBA" id="ARBA00022723"/>
    </source>
</evidence>
<name>A0A7K1FIG3_9ACTN</name>
<reference evidence="7 8" key="1">
    <citation type="submission" date="2019-11" db="EMBL/GenBank/DDBJ databases">
        <authorList>
            <person name="Jiang L.-Q."/>
        </authorList>
    </citation>
    <scope>NUCLEOTIDE SEQUENCE [LARGE SCALE GENOMIC DNA]</scope>
    <source>
        <strain evidence="7 8">YIM 132087</strain>
    </source>
</reference>
<proteinExistence type="predicted"/>
<dbReference type="GO" id="GO:0051539">
    <property type="term" value="F:4 iron, 4 sulfur cluster binding"/>
    <property type="evidence" value="ECO:0007669"/>
    <property type="project" value="UniProtKB-KW"/>
</dbReference>
<dbReference type="Gene3D" id="3.40.228.10">
    <property type="entry name" value="Dimethylsulfoxide Reductase, domain 2"/>
    <property type="match status" value="1"/>
</dbReference>
<organism evidence="7 8">
    <name type="scientific">Nakamurella alba</name>
    <dbReference type="NCBI Taxonomy" id="2665158"/>
    <lineage>
        <taxon>Bacteria</taxon>
        <taxon>Bacillati</taxon>
        <taxon>Actinomycetota</taxon>
        <taxon>Actinomycetes</taxon>
        <taxon>Nakamurellales</taxon>
        <taxon>Nakamurellaceae</taxon>
        <taxon>Nakamurella</taxon>
    </lineage>
</organism>
<dbReference type="InterPro" id="IPR009010">
    <property type="entry name" value="Asp_de-COase-like_dom_sf"/>
</dbReference>
<keyword evidence="5" id="KW-0411">Iron-sulfur</keyword>
<keyword evidence="2" id="KW-0479">Metal-binding</keyword>
<dbReference type="SUPFAM" id="SSF50692">
    <property type="entry name" value="ADC-like"/>
    <property type="match status" value="1"/>
</dbReference>
<evidence type="ECO:0000256" key="5">
    <source>
        <dbReference type="ARBA" id="ARBA00023014"/>
    </source>
</evidence>
<dbReference type="PANTHER" id="PTHR43105:SF9">
    <property type="entry name" value="NADPH-FE(3+) OXIDOREDUCTASE SUBUNIT ALPHA"/>
    <property type="match status" value="1"/>
</dbReference>
<dbReference type="Pfam" id="PF04879">
    <property type="entry name" value="Molybdop_Fe4S4"/>
    <property type="match status" value="1"/>
</dbReference>
<keyword evidence="4" id="KW-0408">Iron</keyword>
<dbReference type="Pfam" id="PF01568">
    <property type="entry name" value="Molydop_binding"/>
    <property type="match status" value="1"/>
</dbReference>
<keyword evidence="8" id="KW-1185">Reference proteome</keyword>
<dbReference type="Pfam" id="PF00384">
    <property type="entry name" value="Molybdopterin"/>
    <property type="match status" value="1"/>
</dbReference>